<accession>A0A9N9E8R3</accession>
<dbReference type="Proteomes" id="UP000789570">
    <property type="component" value="Unassembled WGS sequence"/>
</dbReference>
<protein>
    <submittedName>
        <fullName evidence="1">11306_t:CDS:1</fullName>
    </submittedName>
</protein>
<dbReference type="AlphaFoldDB" id="A0A9N9E8R3"/>
<dbReference type="OrthoDB" id="2013972at2759"/>
<evidence type="ECO:0000313" key="2">
    <source>
        <dbReference type="Proteomes" id="UP000789570"/>
    </source>
</evidence>
<organism evidence="1 2">
    <name type="scientific">Funneliformis caledonium</name>
    <dbReference type="NCBI Taxonomy" id="1117310"/>
    <lineage>
        <taxon>Eukaryota</taxon>
        <taxon>Fungi</taxon>
        <taxon>Fungi incertae sedis</taxon>
        <taxon>Mucoromycota</taxon>
        <taxon>Glomeromycotina</taxon>
        <taxon>Glomeromycetes</taxon>
        <taxon>Glomerales</taxon>
        <taxon>Glomeraceae</taxon>
        <taxon>Funneliformis</taxon>
    </lineage>
</organism>
<gene>
    <name evidence="1" type="ORF">FCALED_LOCUS11738</name>
</gene>
<comment type="caution">
    <text evidence="1">The sequence shown here is derived from an EMBL/GenBank/DDBJ whole genome shotgun (WGS) entry which is preliminary data.</text>
</comment>
<sequence>MVSKLKSYIEQQGKFEDIKEEGKLIYGVEKPVNLVKRPSDANFTSNSEEYDQMLKTLKEEWFELNSYIRSVRVYARKI</sequence>
<keyword evidence="2" id="KW-1185">Reference proteome</keyword>
<name>A0A9N9E8R3_9GLOM</name>
<proteinExistence type="predicted"/>
<evidence type="ECO:0000313" key="1">
    <source>
        <dbReference type="EMBL" id="CAG8665161.1"/>
    </source>
</evidence>
<reference evidence="1" key="1">
    <citation type="submission" date="2021-06" db="EMBL/GenBank/DDBJ databases">
        <authorList>
            <person name="Kallberg Y."/>
            <person name="Tangrot J."/>
            <person name="Rosling A."/>
        </authorList>
    </citation>
    <scope>NUCLEOTIDE SEQUENCE</scope>
    <source>
        <strain evidence="1">UK204</strain>
    </source>
</reference>
<dbReference type="EMBL" id="CAJVPQ010005170">
    <property type="protein sequence ID" value="CAG8665161.1"/>
    <property type="molecule type" value="Genomic_DNA"/>
</dbReference>